<proteinExistence type="predicted"/>
<evidence type="ECO:0000313" key="3">
    <source>
        <dbReference type="EMBL" id="MDZ8160918.1"/>
    </source>
</evidence>
<dbReference type="Pfam" id="PF00795">
    <property type="entry name" value="CN_hydrolase"/>
    <property type="match status" value="1"/>
</dbReference>
<dbReference type="GO" id="GO:0016787">
    <property type="term" value="F:hydrolase activity"/>
    <property type="evidence" value="ECO:0007669"/>
    <property type="project" value="UniProtKB-KW"/>
</dbReference>
<keyword evidence="1 3" id="KW-0378">Hydrolase</keyword>
<dbReference type="InterPro" id="IPR003010">
    <property type="entry name" value="C-N_Hydrolase"/>
</dbReference>
<evidence type="ECO:0000259" key="2">
    <source>
        <dbReference type="PROSITE" id="PS50263"/>
    </source>
</evidence>
<gene>
    <name evidence="3" type="ORF">R2Q92_03660</name>
</gene>
<dbReference type="InterPro" id="IPR036526">
    <property type="entry name" value="C-N_Hydrolase_sf"/>
</dbReference>
<keyword evidence="4" id="KW-1185">Reference proteome</keyword>
<sequence>MTDTADSYTLAVAQPRVRTEPDHSANVAHAVDLVAEAAARGSDLVLFPEHSPGPFREGQDYDAAGPLAAAAREGAINVVWSRMEACEDGLWRLVVYVLDRGGRTVLRYERTHPATVPSADTGGFVAPGRELGSFELDGIPMGIAVCSELWIPETTRVLALRGAEIILSPAGGHFTALTKNWQVIARARAIENLCHLALTNNLYGDEQGAALVAGPEHVLVEAGRAELAIAHLDLARARWLRDTDDSLAEPKPFDSIPGLLRARRPELYAELTHVRGDEFDYEGNR</sequence>
<reference evidence="3 4" key="1">
    <citation type="submission" date="2023-10" db="EMBL/GenBank/DDBJ databases">
        <title>Microbacterium xanthum sp. nov., isolated from seaweed.</title>
        <authorList>
            <person name="Lee S.D."/>
        </authorList>
    </citation>
    <scope>NUCLEOTIDE SEQUENCE [LARGE SCALE GENOMIC DNA]</scope>
    <source>
        <strain evidence="3 4">KCTC 19124</strain>
    </source>
</reference>
<comment type="caution">
    <text evidence="3">The sequence shown here is derived from an EMBL/GenBank/DDBJ whole genome shotgun (WGS) entry which is preliminary data.</text>
</comment>
<dbReference type="EMBL" id="JAWJYN010000001">
    <property type="protein sequence ID" value="MDZ8160918.1"/>
    <property type="molecule type" value="Genomic_DNA"/>
</dbReference>
<evidence type="ECO:0000313" key="4">
    <source>
        <dbReference type="Proteomes" id="UP001291912"/>
    </source>
</evidence>
<name>A0ABU5N4D7_9MICO</name>
<protein>
    <submittedName>
        <fullName evidence="3">Carbon-nitrogen hydrolase family protein</fullName>
    </submittedName>
</protein>
<dbReference type="PROSITE" id="PS50263">
    <property type="entry name" value="CN_HYDROLASE"/>
    <property type="match status" value="1"/>
</dbReference>
<dbReference type="Proteomes" id="UP001291912">
    <property type="component" value="Unassembled WGS sequence"/>
</dbReference>
<dbReference type="CDD" id="cd07197">
    <property type="entry name" value="nitrilase"/>
    <property type="match status" value="1"/>
</dbReference>
<dbReference type="SUPFAM" id="SSF56317">
    <property type="entry name" value="Carbon-nitrogen hydrolase"/>
    <property type="match status" value="1"/>
</dbReference>
<evidence type="ECO:0000256" key="1">
    <source>
        <dbReference type="ARBA" id="ARBA00022801"/>
    </source>
</evidence>
<dbReference type="RefSeq" id="WP_194423591.1">
    <property type="nucleotide sequence ID" value="NZ_BAAAPT010000001.1"/>
</dbReference>
<dbReference type="Gene3D" id="3.60.110.10">
    <property type="entry name" value="Carbon-nitrogen hydrolase"/>
    <property type="match status" value="1"/>
</dbReference>
<feature type="domain" description="CN hydrolase" evidence="2">
    <location>
        <begin position="8"/>
        <end position="236"/>
    </location>
</feature>
<dbReference type="InterPro" id="IPR050345">
    <property type="entry name" value="Aliph_Amidase/BUP"/>
</dbReference>
<organism evidence="3 4">
    <name type="scientific">Microbacterium aquimaris</name>
    <dbReference type="NCBI Taxonomy" id="459816"/>
    <lineage>
        <taxon>Bacteria</taxon>
        <taxon>Bacillati</taxon>
        <taxon>Actinomycetota</taxon>
        <taxon>Actinomycetes</taxon>
        <taxon>Micrococcales</taxon>
        <taxon>Microbacteriaceae</taxon>
        <taxon>Microbacterium</taxon>
    </lineage>
</organism>
<dbReference type="PANTHER" id="PTHR43674:SF2">
    <property type="entry name" value="BETA-UREIDOPROPIONASE"/>
    <property type="match status" value="1"/>
</dbReference>
<dbReference type="PANTHER" id="PTHR43674">
    <property type="entry name" value="NITRILASE C965.09-RELATED"/>
    <property type="match status" value="1"/>
</dbReference>
<accession>A0ABU5N4D7</accession>